<keyword evidence="4" id="KW-1185">Reference proteome</keyword>
<dbReference type="PROSITE" id="PS51257">
    <property type="entry name" value="PROKAR_LIPOPROTEIN"/>
    <property type="match status" value="1"/>
</dbReference>
<comment type="caution">
    <text evidence="3">The sequence shown here is derived from an EMBL/GenBank/DDBJ whole genome shotgun (WGS) entry which is preliminary data.</text>
</comment>
<gene>
    <name evidence="3" type="ORF">A9Q02_19990</name>
</gene>
<dbReference type="Proteomes" id="UP000220922">
    <property type="component" value="Unassembled WGS sequence"/>
</dbReference>
<dbReference type="SMART" id="SM00028">
    <property type="entry name" value="TPR"/>
    <property type="match status" value="5"/>
</dbReference>
<dbReference type="EMBL" id="LYXE01000173">
    <property type="protein sequence ID" value="PDV96890.1"/>
    <property type="molecule type" value="Genomic_DNA"/>
</dbReference>
<dbReference type="OrthoDB" id="9815002at2"/>
<evidence type="ECO:0000313" key="4">
    <source>
        <dbReference type="Proteomes" id="UP000220922"/>
    </source>
</evidence>
<dbReference type="InterPro" id="IPR019734">
    <property type="entry name" value="TPR_rpt"/>
</dbReference>
<dbReference type="Gene3D" id="1.10.530.10">
    <property type="match status" value="1"/>
</dbReference>
<dbReference type="Pfam" id="PF13174">
    <property type="entry name" value="TPR_6"/>
    <property type="match status" value="2"/>
</dbReference>
<dbReference type="AlphaFoldDB" id="A0A2H3L3T2"/>
<name>A0A2H3L3T2_9CHLR</name>
<dbReference type="PANTHER" id="PTHR37423:SF5">
    <property type="entry name" value="SOLUBLE LYTIC MUREIN TRANSGLYCOSYLASE"/>
    <property type="match status" value="1"/>
</dbReference>
<dbReference type="PANTHER" id="PTHR37423">
    <property type="entry name" value="SOLUBLE LYTIC MUREIN TRANSGLYCOSYLASE-RELATED"/>
    <property type="match status" value="1"/>
</dbReference>
<organism evidence="3 4">
    <name type="scientific">Candidatus Chloroploca asiatica</name>
    <dbReference type="NCBI Taxonomy" id="1506545"/>
    <lineage>
        <taxon>Bacteria</taxon>
        <taxon>Bacillati</taxon>
        <taxon>Chloroflexota</taxon>
        <taxon>Chloroflexia</taxon>
        <taxon>Chloroflexales</taxon>
        <taxon>Chloroflexineae</taxon>
        <taxon>Oscillochloridaceae</taxon>
        <taxon>Candidatus Chloroploca</taxon>
    </lineage>
</organism>
<keyword evidence="1" id="KW-0732">Signal</keyword>
<dbReference type="InterPro" id="IPR011990">
    <property type="entry name" value="TPR-like_helical_dom_sf"/>
</dbReference>
<reference evidence="3 4" key="1">
    <citation type="submission" date="2016-05" db="EMBL/GenBank/DDBJ databases">
        <authorList>
            <person name="Lavstsen T."/>
            <person name="Jespersen J.S."/>
        </authorList>
    </citation>
    <scope>NUCLEOTIDE SEQUENCE [LARGE SCALE GENOMIC DNA]</scope>
    <source>
        <strain evidence="3 4">B7-9</strain>
    </source>
</reference>
<evidence type="ECO:0000256" key="1">
    <source>
        <dbReference type="SAM" id="SignalP"/>
    </source>
</evidence>
<proteinExistence type="predicted"/>
<dbReference type="InterPro" id="IPR008258">
    <property type="entry name" value="Transglycosylase_SLT_dom_1"/>
</dbReference>
<dbReference type="Gene3D" id="1.25.40.10">
    <property type="entry name" value="Tetratricopeptide repeat domain"/>
    <property type="match status" value="4"/>
</dbReference>
<evidence type="ECO:0000259" key="2">
    <source>
        <dbReference type="Pfam" id="PF01464"/>
    </source>
</evidence>
<evidence type="ECO:0000313" key="3">
    <source>
        <dbReference type="EMBL" id="PDV96890.1"/>
    </source>
</evidence>
<feature type="domain" description="Transglycosylase SLT" evidence="2">
    <location>
        <begin position="654"/>
        <end position="764"/>
    </location>
</feature>
<protein>
    <recommendedName>
        <fullName evidence="2">Transglycosylase SLT domain-containing protein</fullName>
    </recommendedName>
</protein>
<feature type="chain" id="PRO_5013547629" description="Transglycosylase SLT domain-containing protein" evidence="1">
    <location>
        <begin position="24"/>
        <end position="807"/>
    </location>
</feature>
<accession>A0A2H3L3T2</accession>
<sequence length="807" mass="86314">MRYLWTLCLLLLISLAGCEVVDAPPPDQTAVARSVDGLVAPERAPSIPVHEGFSVPPADELLALGLAARAQGDHGATEFSQLLQYYPAADEVPTAQFYLAESYAQRGRWTSAAELFGAFLATAPAEDPLRAPALFWLARAHEAAGAHEAAIAAYQAYRELATPIEPYAALRQAAQERALGLDEAAIASWLYAARTTIVAGERAGAFEKAIALLVANGRTTEALALYEEVLELAEQPAYRARILSEAAALAANQGQPELARRWLIEVIERSPATAQAGAAVDQLRAAGDPALDPAAGGAIYFTLERWADAVALFDQAIPIAPDAAVAIELRRMRGLALRAQGDFAGAIAGLADAAALAPDLNEGRQARLDLVQTIGQSGETEQAIAGYTEFALLYPDDPRAPVALDRAAQLRERLGDSEGALQTRRELGQRYPASNEGRIVLHTLGLALFRAGQYDEARQVWGLLAEGNDGLFKARGAFWAGRAARALGDEAEARVRFAVAREAAPDTYEGVRAAEELGDFPQGSLALTAPITDEAWAELAAWVSLLTPADEVADEPVVPLPTTVSRTVALEAVGLQVEAMAEWRQAINRATTPLMLMNLGRAAHEAGAPYPALLAAEQLKRQAERTLNEASGENPLGEPLALQRLRFPTPYATLIDQEATAHGIDPRLFLALVRQESLFNPGATSWVGARGLGQVMPATGQGIAQNLGVTDFVLDDLYQPAVSIRFGTFYLGQRLRDMQGSVHGALASYNGGLGNAQRWAGGTQVNDPDLFTETIDYPETKGYVRAVYAFWGVYQRIYAASSAETQP</sequence>
<feature type="signal peptide" evidence="1">
    <location>
        <begin position="1"/>
        <end position="23"/>
    </location>
</feature>
<dbReference type="SUPFAM" id="SSF53955">
    <property type="entry name" value="Lysozyme-like"/>
    <property type="match status" value="1"/>
</dbReference>
<dbReference type="SUPFAM" id="SSF48452">
    <property type="entry name" value="TPR-like"/>
    <property type="match status" value="2"/>
</dbReference>
<dbReference type="CDD" id="cd13401">
    <property type="entry name" value="Slt70-like"/>
    <property type="match status" value="1"/>
</dbReference>
<dbReference type="Pfam" id="PF01464">
    <property type="entry name" value="SLT"/>
    <property type="match status" value="1"/>
</dbReference>
<dbReference type="InterPro" id="IPR023346">
    <property type="entry name" value="Lysozyme-like_dom_sf"/>
</dbReference>